<reference evidence="3" key="1">
    <citation type="submission" date="2018-09" db="EMBL/GenBank/DDBJ databases">
        <authorList>
            <person name="Livingstone P.G."/>
            <person name="Whitworth D.E."/>
        </authorList>
    </citation>
    <scope>NUCLEOTIDE SEQUENCE [LARGE SCALE GENOMIC DNA]</scope>
    <source>
        <strain evidence="3">AB047A</strain>
    </source>
</reference>
<keyword evidence="3" id="KW-1185">Reference proteome</keyword>
<dbReference type="SUPFAM" id="SSF53474">
    <property type="entry name" value="alpha/beta-Hydrolases"/>
    <property type="match status" value="1"/>
</dbReference>
<dbReference type="Gene3D" id="3.40.50.1820">
    <property type="entry name" value="alpha/beta hydrolase"/>
    <property type="match status" value="1"/>
</dbReference>
<dbReference type="InterPro" id="IPR017208">
    <property type="entry name" value="UCP037442_abhydr"/>
</dbReference>
<protein>
    <submittedName>
        <fullName evidence="2">Alpha/beta fold hydrolase</fullName>
    </submittedName>
</protein>
<dbReference type="Proteomes" id="UP000282656">
    <property type="component" value="Unassembled WGS sequence"/>
</dbReference>
<dbReference type="AlphaFoldDB" id="A0A3A8QVQ3"/>
<dbReference type="EMBL" id="RAWM01000018">
    <property type="protein sequence ID" value="RKH71030.1"/>
    <property type="molecule type" value="Genomic_DNA"/>
</dbReference>
<accession>A0A3A8QVQ3</accession>
<dbReference type="RefSeq" id="WP_120547660.1">
    <property type="nucleotide sequence ID" value="NZ_RAWM01000018.1"/>
</dbReference>
<evidence type="ECO:0000313" key="3">
    <source>
        <dbReference type="Proteomes" id="UP000282656"/>
    </source>
</evidence>
<name>A0A3A8QVQ3_9BACT</name>
<organism evidence="2 3">
    <name type="scientific">Corallococcus interemptor</name>
    <dbReference type="NCBI Taxonomy" id="2316720"/>
    <lineage>
        <taxon>Bacteria</taxon>
        <taxon>Pseudomonadati</taxon>
        <taxon>Myxococcota</taxon>
        <taxon>Myxococcia</taxon>
        <taxon>Myxococcales</taxon>
        <taxon>Cystobacterineae</taxon>
        <taxon>Myxococcaceae</taxon>
        <taxon>Corallococcus</taxon>
    </lineage>
</organism>
<comment type="caution">
    <text evidence="2">The sequence shown here is derived from an EMBL/GenBank/DDBJ whole genome shotgun (WGS) entry which is preliminary data.</text>
</comment>
<dbReference type="PIRSF" id="PIRSF037442">
    <property type="entry name" value="UCP037442_abhydr"/>
    <property type="match status" value="1"/>
</dbReference>
<dbReference type="Pfam" id="PF12697">
    <property type="entry name" value="Abhydrolase_6"/>
    <property type="match status" value="1"/>
</dbReference>
<dbReference type="OrthoDB" id="9785076at2"/>
<keyword evidence="2" id="KW-0378">Hydrolase</keyword>
<proteinExistence type="predicted"/>
<evidence type="ECO:0000313" key="2">
    <source>
        <dbReference type="EMBL" id="RKH71030.1"/>
    </source>
</evidence>
<feature type="domain" description="AB hydrolase-1" evidence="1">
    <location>
        <begin position="31"/>
        <end position="231"/>
    </location>
</feature>
<gene>
    <name evidence="2" type="ORF">D7X96_09620</name>
</gene>
<dbReference type="InterPro" id="IPR029058">
    <property type="entry name" value="AB_hydrolase_fold"/>
</dbReference>
<evidence type="ECO:0000259" key="1">
    <source>
        <dbReference type="Pfam" id="PF12697"/>
    </source>
</evidence>
<dbReference type="InterPro" id="IPR000073">
    <property type="entry name" value="AB_hydrolase_1"/>
</dbReference>
<dbReference type="GO" id="GO:0016787">
    <property type="term" value="F:hydrolase activity"/>
    <property type="evidence" value="ECO:0007669"/>
    <property type="project" value="UniProtKB-KW"/>
</dbReference>
<sequence>MARTTPHPIHCADGFELQATLHMPEGPVRGVVLVHPATAMPEQMYFAFASRLTDEGFAAVTYNYRGVQPAGAARRTHAGFLTWADQDVDAVTRWAADRYPGLPVMAVGHSFGGHAIALSESSQRLTAAVMVASQAGSLRFIRHWRERLLVTLYLKLIGPLCARFLGYMPYARLGLGEDVPAQTILEWSRWTSLPRFYFDDPQLDAVGRFGRLRMPVLAIGLDDDPWAPPEAIDLVCEHLTGCTVERRQLSPKDSAGQGIAHLGFFREHHAATLWPRVVDWLSRHAPIRA</sequence>